<dbReference type="Proteomes" id="UP000658980">
    <property type="component" value="Unassembled WGS sequence"/>
</dbReference>
<dbReference type="RefSeq" id="WP_191715524.1">
    <property type="nucleotide sequence ID" value="NZ_JACSPU010000003.1"/>
</dbReference>
<proteinExistence type="predicted"/>
<organism evidence="1 2">
    <name type="scientific">Planococcus wigleyi</name>
    <dbReference type="NCBI Taxonomy" id="2762216"/>
    <lineage>
        <taxon>Bacteria</taxon>
        <taxon>Bacillati</taxon>
        <taxon>Bacillota</taxon>
        <taxon>Bacilli</taxon>
        <taxon>Bacillales</taxon>
        <taxon>Caryophanaceae</taxon>
        <taxon>Planococcus</taxon>
    </lineage>
</organism>
<reference evidence="1 2" key="1">
    <citation type="submission" date="2020-08" db="EMBL/GenBank/DDBJ databases">
        <title>A Genomic Blueprint of the Chicken Gut Microbiome.</title>
        <authorList>
            <person name="Gilroy R."/>
            <person name="Ravi A."/>
            <person name="Getino M."/>
            <person name="Pursley I."/>
            <person name="Horton D.L."/>
            <person name="Alikhan N.-F."/>
            <person name="Baker D."/>
            <person name="Gharbi K."/>
            <person name="Hall N."/>
            <person name="Watson M."/>
            <person name="Adriaenssens E.M."/>
            <person name="Foster-Nyarko E."/>
            <person name="Jarju S."/>
            <person name="Secka A."/>
            <person name="Antonio M."/>
            <person name="Oren A."/>
            <person name="Chaudhuri R."/>
            <person name="La Ragione R.M."/>
            <person name="Hildebrand F."/>
            <person name="Pallen M.J."/>
        </authorList>
    </citation>
    <scope>NUCLEOTIDE SEQUENCE [LARGE SCALE GENOMIC DNA]</scope>
    <source>
        <strain evidence="1 2">Sa1BUA13</strain>
    </source>
</reference>
<evidence type="ECO:0000313" key="1">
    <source>
        <dbReference type="EMBL" id="MBD8015342.1"/>
    </source>
</evidence>
<keyword evidence="2" id="KW-1185">Reference proteome</keyword>
<protein>
    <submittedName>
        <fullName evidence="1">Uncharacterized protein</fullName>
    </submittedName>
</protein>
<dbReference type="EMBL" id="JACSPU010000003">
    <property type="protein sequence ID" value="MBD8015342.1"/>
    <property type="molecule type" value="Genomic_DNA"/>
</dbReference>
<gene>
    <name evidence="1" type="ORF">H9630_10970</name>
</gene>
<comment type="caution">
    <text evidence="1">The sequence shown here is derived from an EMBL/GenBank/DDBJ whole genome shotgun (WGS) entry which is preliminary data.</text>
</comment>
<evidence type="ECO:0000313" key="2">
    <source>
        <dbReference type="Proteomes" id="UP000658980"/>
    </source>
</evidence>
<name>A0ABR8WEE5_9BACL</name>
<accession>A0ABR8WEE5</accession>
<sequence length="253" mass="28685">MKKWSWILLVLSVILVYWLWPKASIEKPIVVSAQVMEYTSTMTISYITTKKDDTHLMEVAVNGKGFYAPSRTENGAEGRNNQVARKLTTQNGYQLREATIKLNKEELAYLLPDDSNRTFSADFSFADYSPVKADGILLLEDEAAEGSLEQDQLHYTFTASEPLSVFTIGHYSSVATVSWSHNGREMKLPLAMEKGDMLDIHFDGTYQMGSTDELLLEIQTAGDNYYTKHLKETVQLPDGYLKQLVNENRKLSY</sequence>